<keyword evidence="1" id="KW-0812">Transmembrane</keyword>
<evidence type="ECO:0000256" key="1">
    <source>
        <dbReference type="SAM" id="Phobius"/>
    </source>
</evidence>
<keyword evidence="3" id="KW-1185">Reference proteome</keyword>
<feature type="transmembrane region" description="Helical" evidence="1">
    <location>
        <begin position="306"/>
        <end position="337"/>
    </location>
</feature>
<evidence type="ECO:0000313" key="3">
    <source>
        <dbReference type="Proteomes" id="UP001370758"/>
    </source>
</evidence>
<accession>A0AAV9VPE6</accession>
<name>A0AAV9VPE6_9PEZI</name>
<keyword evidence="1" id="KW-0472">Membrane</keyword>
<evidence type="ECO:0000313" key="2">
    <source>
        <dbReference type="EMBL" id="KAK6495105.1"/>
    </source>
</evidence>
<proteinExistence type="predicted"/>
<comment type="caution">
    <text evidence="2">The sequence shown here is derived from an EMBL/GenBank/DDBJ whole genome shotgun (WGS) entry which is preliminary data.</text>
</comment>
<gene>
    <name evidence="2" type="ORF">TWF481_003133</name>
</gene>
<dbReference type="EMBL" id="JAVHJL010000013">
    <property type="protein sequence ID" value="KAK6495105.1"/>
    <property type="molecule type" value="Genomic_DNA"/>
</dbReference>
<dbReference type="AlphaFoldDB" id="A0AAV9VPE6"/>
<dbReference type="Proteomes" id="UP001370758">
    <property type="component" value="Unassembled WGS sequence"/>
</dbReference>
<sequence>MELYYGRESSSAAPRRLFTNYKIRSDSRRDSSEARPIGFDDIINNIKLCLEEALQQPISFWPLCQPRMDGGRCPEFFNRIFWDCDCGMEMHADIPTAEFVGLSLVENPGPLVEIKSTEILPKKFEIYFSALGEDGADGMKPIKSDGLRTDKDLFQKLRDDYATIRGWKIWFSFTHVHDIRFVEIWLESRSSTRPRERSIWVDLWLTFRYTFGSPYLGELCNIRGENLPYVDDDEYAIEHRCPPNWVIRPMSRQAIMDHFSNPKDITAGSSDCLRLAMPKKTYPTSRSGFVDIWGLHAEEATCPAKIVVWGLVVHILCFAIGLSWWVVSVVYFGVVLANTVPRMREKRKYGYCYEHVYQYRL</sequence>
<keyword evidence="1" id="KW-1133">Transmembrane helix</keyword>
<organism evidence="2 3">
    <name type="scientific">Arthrobotrys musiformis</name>
    <dbReference type="NCBI Taxonomy" id="47236"/>
    <lineage>
        <taxon>Eukaryota</taxon>
        <taxon>Fungi</taxon>
        <taxon>Dikarya</taxon>
        <taxon>Ascomycota</taxon>
        <taxon>Pezizomycotina</taxon>
        <taxon>Orbiliomycetes</taxon>
        <taxon>Orbiliales</taxon>
        <taxon>Orbiliaceae</taxon>
        <taxon>Arthrobotrys</taxon>
    </lineage>
</organism>
<reference evidence="2 3" key="1">
    <citation type="submission" date="2023-08" db="EMBL/GenBank/DDBJ databases">
        <authorList>
            <person name="Palmer J.M."/>
        </authorList>
    </citation>
    <scope>NUCLEOTIDE SEQUENCE [LARGE SCALE GENOMIC DNA]</scope>
    <source>
        <strain evidence="2 3">TWF481</strain>
    </source>
</reference>
<protein>
    <submittedName>
        <fullName evidence="2">Uncharacterized protein</fullName>
    </submittedName>
</protein>